<evidence type="ECO:0000256" key="9">
    <source>
        <dbReference type="ARBA" id="ARBA00044878"/>
    </source>
</evidence>
<evidence type="ECO:0000256" key="1">
    <source>
        <dbReference type="ARBA" id="ARBA00004155"/>
    </source>
</evidence>
<dbReference type="RefSeq" id="XP_004039719.1">
    <property type="nucleotide sequence ID" value="XM_004039671.1"/>
</dbReference>
<reference evidence="28 29" key="1">
    <citation type="submission" date="2011-07" db="EMBL/GenBank/DDBJ databases">
        <authorList>
            <person name="Coyne R."/>
            <person name="Brami D."/>
            <person name="Johnson J."/>
            <person name="Hostetler J."/>
            <person name="Hannick L."/>
            <person name="Clark T."/>
            <person name="Cassidy-Hanley D."/>
            <person name="Inman J."/>
        </authorList>
    </citation>
    <scope>NUCLEOTIDE SEQUENCE [LARGE SCALE GENOMIC DNA]</scope>
    <source>
        <strain evidence="28 29">G5</strain>
    </source>
</reference>
<dbReference type="PROSITE" id="PS50850">
    <property type="entry name" value="MFS"/>
    <property type="match status" value="1"/>
</dbReference>
<comment type="catalytic activity">
    <reaction evidence="17">
        <text>L-arginyl-glycine(out) = L-arginyl-glycine(in)</text>
        <dbReference type="Rhea" id="RHEA:79391"/>
        <dbReference type="ChEBI" id="CHEBI:229955"/>
    </reaction>
</comment>
<sequence>MKTKLTESISNNSEIVKCYRKTKMRYVALAMACLVMIGSYMCYDFPSYLKSQVNKSLNLTEFQYSLLYAVYSFPNIALPLFGGIFIDIVGVRKGIFIFTFILIIGQLLCSIGVLHSVNNFSVILVGRVIFGLGGESLSVTQSAIVSQWFKGKEISLALGLNISIARLGSVIGSFLFPALYNINKDLFSPLLVGAIFCVFSWLCGCVLNFLDKKADQQEGKQQVKISDQDRIKLSDFKELNIQFWLLCISCVFTYMCFFPFMQFVQGQISDQFGLSSDKASNLMSLPYLIAAGCTPFAGLLVDKVGKRGLLLIITSVLMITSHLTMLIMPQCGNGDPNCQQYTFLFPLVLFGIFYSFYAAVLWPCIPLVVPEKIVGTAFGITNSLQNGGLALGPIIVGLIIDHTKHKMNEYFWMEIFFIIFGGLCLIINITIYWIDIKGNKVLDLAFKETTEDDEQIEEYKKNSQAVNPRRSLAAKRSFRG</sequence>
<organism evidence="28 29">
    <name type="scientific">Ichthyophthirius multifiliis</name>
    <name type="common">White spot disease agent</name>
    <name type="synonym">Ich</name>
    <dbReference type="NCBI Taxonomy" id="5932"/>
    <lineage>
        <taxon>Eukaryota</taxon>
        <taxon>Sar</taxon>
        <taxon>Alveolata</taxon>
        <taxon>Ciliophora</taxon>
        <taxon>Intramacronucleata</taxon>
        <taxon>Oligohymenophorea</taxon>
        <taxon>Hymenostomatida</taxon>
        <taxon>Ophryoglenina</taxon>
        <taxon>Ichthyophthirius</taxon>
    </lineage>
</organism>
<feature type="domain" description="Major facilitator superfamily (MFS) profile" evidence="27">
    <location>
        <begin position="25"/>
        <end position="439"/>
    </location>
</feature>
<feature type="transmembrane region" description="Helical" evidence="26">
    <location>
        <begin position="156"/>
        <end position="180"/>
    </location>
</feature>
<evidence type="ECO:0000256" key="4">
    <source>
        <dbReference type="ARBA" id="ARBA00022692"/>
    </source>
</evidence>
<comment type="catalytic activity">
    <reaction evidence="19">
        <text>L-alanyl-L-lysine(out) = L-alanyl-L-lysine(in)</text>
        <dbReference type="Rhea" id="RHEA:79415"/>
        <dbReference type="ChEBI" id="CHEBI:192470"/>
    </reaction>
</comment>
<evidence type="ECO:0000259" key="27">
    <source>
        <dbReference type="PROSITE" id="PS50850"/>
    </source>
</evidence>
<evidence type="ECO:0000256" key="12">
    <source>
        <dbReference type="ARBA" id="ARBA00044891"/>
    </source>
</evidence>
<comment type="catalytic activity">
    <reaction evidence="8">
        <text>L-lysyl-L-alanine(out) = L-lysyl-L-alanine(in)</text>
        <dbReference type="Rhea" id="RHEA:79399"/>
        <dbReference type="ChEBI" id="CHEBI:229954"/>
    </reaction>
</comment>
<comment type="catalytic activity">
    <reaction evidence="16">
        <text>L-lysyl-L-lysine(out) = L-lysyl-L-lysine(in)</text>
        <dbReference type="Rhea" id="RHEA:79403"/>
        <dbReference type="ChEBI" id="CHEBI:229956"/>
    </reaction>
</comment>
<comment type="catalytic activity">
    <reaction evidence="10">
        <text>L-alpha-aminoacyl-L-arginine(out) = L-alpha-aminoacyl-L-arginine(in)</text>
        <dbReference type="Rhea" id="RHEA:79367"/>
        <dbReference type="ChEBI" id="CHEBI:229968"/>
    </reaction>
</comment>
<evidence type="ECO:0000256" key="15">
    <source>
        <dbReference type="ARBA" id="ARBA00044899"/>
    </source>
</evidence>
<evidence type="ECO:0000256" key="6">
    <source>
        <dbReference type="ARBA" id="ARBA00023136"/>
    </source>
</evidence>
<evidence type="ECO:0000256" key="18">
    <source>
        <dbReference type="ARBA" id="ARBA00044912"/>
    </source>
</evidence>
<dbReference type="PANTHER" id="PTHR23512:SF3">
    <property type="entry name" value="MAJOR FACILITATOR SUPERFAMILY DOMAIN-CONTAINING PROTEIN 1"/>
    <property type="match status" value="1"/>
</dbReference>
<dbReference type="eggNOG" id="KOG4686">
    <property type="taxonomic scope" value="Eukaryota"/>
</dbReference>
<keyword evidence="6 26" id="KW-0472">Membrane</keyword>
<evidence type="ECO:0000256" key="8">
    <source>
        <dbReference type="ARBA" id="ARBA00044876"/>
    </source>
</evidence>
<dbReference type="Proteomes" id="UP000008983">
    <property type="component" value="Unassembled WGS sequence"/>
</dbReference>
<evidence type="ECO:0000256" key="19">
    <source>
        <dbReference type="ARBA" id="ARBA00044919"/>
    </source>
</evidence>
<evidence type="ECO:0000256" key="14">
    <source>
        <dbReference type="ARBA" id="ARBA00044898"/>
    </source>
</evidence>
<comment type="catalytic activity">
    <reaction evidence="14">
        <text>L-aspartyl-L-lysine(out) = L-aspartyl-L-lysine(in)</text>
        <dbReference type="Rhea" id="RHEA:79411"/>
        <dbReference type="ChEBI" id="CHEBI:229953"/>
    </reaction>
</comment>
<accession>G0QK40</accession>
<evidence type="ECO:0000256" key="21">
    <source>
        <dbReference type="ARBA" id="ARBA00044985"/>
    </source>
</evidence>
<comment type="function">
    <text evidence="23">Lysosomal dipeptide uniporter that selectively exports lysine, arginine or histidine-containing dipeptides with a net positive charge from the lysosome lumen into the cytosol. Could play a role in a specific type of protein O-glycosylation indirectly regulating macrophages migration and tissue invasion. Also essential for liver homeostasis.</text>
</comment>
<keyword evidence="3" id="KW-0813">Transport</keyword>
<evidence type="ECO:0000256" key="24">
    <source>
        <dbReference type="ARBA" id="ARBA00046376"/>
    </source>
</evidence>
<feature type="transmembrane region" description="Helical" evidence="26">
    <location>
        <begin position="308"/>
        <end position="329"/>
    </location>
</feature>
<feature type="transmembrane region" description="Helical" evidence="26">
    <location>
        <begin position="66"/>
        <end position="88"/>
    </location>
</feature>
<evidence type="ECO:0000256" key="20">
    <source>
        <dbReference type="ARBA" id="ARBA00044924"/>
    </source>
</evidence>
<dbReference type="AlphaFoldDB" id="G0QK40"/>
<feature type="transmembrane region" description="Helical" evidence="26">
    <location>
        <begin position="26"/>
        <end position="46"/>
    </location>
</feature>
<evidence type="ECO:0000256" key="23">
    <source>
        <dbReference type="ARBA" id="ARBA00045709"/>
    </source>
</evidence>
<feature type="transmembrane region" description="Helical" evidence="26">
    <location>
        <begin position="186"/>
        <end position="210"/>
    </location>
</feature>
<gene>
    <name evidence="28" type="ORF">IMG5_012470</name>
</gene>
<dbReference type="EMBL" id="GL983125">
    <property type="protein sequence ID" value="EGR34415.1"/>
    <property type="molecule type" value="Genomic_DNA"/>
</dbReference>
<dbReference type="InterPro" id="IPR011701">
    <property type="entry name" value="MFS"/>
</dbReference>
<feature type="transmembrane region" description="Helical" evidence="26">
    <location>
        <begin position="412"/>
        <end position="434"/>
    </location>
</feature>
<feature type="transmembrane region" description="Helical" evidence="26">
    <location>
        <begin position="377"/>
        <end position="400"/>
    </location>
</feature>
<proteinExistence type="inferred from homology"/>
<dbReference type="InterPro" id="IPR020846">
    <property type="entry name" value="MFS_dom"/>
</dbReference>
<dbReference type="Gene3D" id="1.20.1250.20">
    <property type="entry name" value="MFS general substrate transporter like domains"/>
    <property type="match status" value="2"/>
</dbReference>
<comment type="catalytic activity">
    <reaction evidence="15">
        <text>L-arginyl-L-alpha-amino acid(out) = L-arginyl-L-alpha-amino acid(in)</text>
        <dbReference type="Rhea" id="RHEA:79371"/>
        <dbReference type="ChEBI" id="CHEBI:84315"/>
    </reaction>
</comment>
<evidence type="ECO:0000256" key="3">
    <source>
        <dbReference type="ARBA" id="ARBA00022448"/>
    </source>
</evidence>
<comment type="catalytic activity">
    <reaction evidence="13">
        <text>L-alpha-aminoacyl-L-lysine(out) = L-alpha-aminoacyl-L-lysine(in)</text>
        <dbReference type="Rhea" id="RHEA:79383"/>
        <dbReference type="ChEBI" id="CHEBI:229966"/>
    </reaction>
</comment>
<dbReference type="OMA" id="FSWVYWT"/>
<dbReference type="STRING" id="857967.G0QK40"/>
<keyword evidence="7" id="KW-0458">Lysosome</keyword>
<dbReference type="GO" id="GO:0022857">
    <property type="term" value="F:transmembrane transporter activity"/>
    <property type="evidence" value="ECO:0007669"/>
    <property type="project" value="InterPro"/>
</dbReference>
<protein>
    <recommendedName>
        <fullName evidence="21">Lysosomal dipeptide transporter MFSD1</fullName>
    </recommendedName>
    <alternativeName>
        <fullName evidence="22">Major facilitator superfamily domain-containing protein 1</fullName>
    </alternativeName>
</protein>
<evidence type="ECO:0000256" key="2">
    <source>
        <dbReference type="ARBA" id="ARBA00008335"/>
    </source>
</evidence>
<dbReference type="PANTHER" id="PTHR23512">
    <property type="entry name" value="MAJOR FACILITATOR SUPERFAMILY DOMAIN-CONTAINING PROTEIN 1"/>
    <property type="match status" value="1"/>
</dbReference>
<evidence type="ECO:0000256" key="13">
    <source>
        <dbReference type="ARBA" id="ARBA00044893"/>
    </source>
</evidence>
<evidence type="ECO:0000256" key="16">
    <source>
        <dbReference type="ARBA" id="ARBA00044900"/>
    </source>
</evidence>
<feature type="transmembrane region" description="Helical" evidence="26">
    <location>
        <begin position="95"/>
        <end position="114"/>
    </location>
</feature>
<evidence type="ECO:0000256" key="17">
    <source>
        <dbReference type="ARBA" id="ARBA00044903"/>
    </source>
</evidence>
<comment type="catalytic activity">
    <reaction evidence="9">
        <text>L-histidyl-glycine(out) = L-histidyl-glycine(in)</text>
        <dbReference type="Rhea" id="RHEA:79395"/>
        <dbReference type="ChEBI" id="CHEBI:229957"/>
    </reaction>
</comment>
<evidence type="ECO:0000256" key="10">
    <source>
        <dbReference type="ARBA" id="ARBA00044881"/>
    </source>
</evidence>
<feature type="transmembrane region" description="Helical" evidence="26">
    <location>
        <begin position="341"/>
        <end position="365"/>
    </location>
</feature>
<keyword evidence="29" id="KW-1185">Reference proteome</keyword>
<dbReference type="GeneID" id="14910607"/>
<comment type="subunit">
    <text evidence="24">Homodimer. Interacts with lysosomal protein GLMP (via lumenal domain); the interaction starts while both proteins are still in the endoplasmic reticulum and is required for stabilization of MFSD1 in lysosomes but has no direct effect on its targeting to lysosomes or transporter activity.</text>
</comment>
<comment type="catalytic activity">
    <reaction evidence="18">
        <text>L-histidyl-L-alpha-amino acid(out) = L-histidyl-L-alpha-amino acid(in)</text>
        <dbReference type="Rhea" id="RHEA:79379"/>
        <dbReference type="ChEBI" id="CHEBI:229964"/>
    </reaction>
</comment>
<feature type="transmembrane region" description="Helical" evidence="26">
    <location>
        <begin position="243"/>
        <end position="264"/>
    </location>
</feature>
<dbReference type="InterPro" id="IPR036259">
    <property type="entry name" value="MFS_trans_sf"/>
</dbReference>
<comment type="catalytic activity">
    <reaction evidence="20">
        <text>L-lysyl-glycine(out) = L-lysyl-glycine(in)</text>
        <dbReference type="Rhea" id="RHEA:79407"/>
        <dbReference type="ChEBI" id="CHEBI:191202"/>
    </reaction>
</comment>
<dbReference type="SUPFAM" id="SSF103473">
    <property type="entry name" value="MFS general substrate transporter"/>
    <property type="match status" value="1"/>
</dbReference>
<evidence type="ECO:0000256" key="25">
    <source>
        <dbReference type="SAM" id="MobiDB-lite"/>
    </source>
</evidence>
<evidence type="ECO:0000313" key="28">
    <source>
        <dbReference type="EMBL" id="EGR34415.1"/>
    </source>
</evidence>
<evidence type="ECO:0000256" key="5">
    <source>
        <dbReference type="ARBA" id="ARBA00022989"/>
    </source>
</evidence>
<feature type="region of interest" description="Disordered" evidence="25">
    <location>
        <begin position="457"/>
        <end position="480"/>
    </location>
</feature>
<dbReference type="InterPro" id="IPR052187">
    <property type="entry name" value="MFSD1"/>
</dbReference>
<dbReference type="OrthoDB" id="424834at2759"/>
<evidence type="ECO:0000256" key="26">
    <source>
        <dbReference type="SAM" id="Phobius"/>
    </source>
</evidence>
<evidence type="ECO:0000256" key="22">
    <source>
        <dbReference type="ARBA" id="ARBA00045018"/>
    </source>
</evidence>
<keyword evidence="5 26" id="KW-1133">Transmembrane helix</keyword>
<feature type="transmembrane region" description="Helical" evidence="26">
    <location>
        <begin position="284"/>
        <end position="301"/>
    </location>
</feature>
<name>G0QK40_ICHMU</name>
<comment type="catalytic activity">
    <reaction evidence="12">
        <text>L-lysyl-L-alpha-amino acid(out) = L-lysyl-L-alpha-amino acid(in)</text>
        <dbReference type="Rhea" id="RHEA:79387"/>
        <dbReference type="ChEBI" id="CHEBI:229965"/>
    </reaction>
</comment>
<dbReference type="GO" id="GO:0005765">
    <property type="term" value="C:lysosomal membrane"/>
    <property type="evidence" value="ECO:0007669"/>
    <property type="project" value="UniProtKB-SubCell"/>
</dbReference>
<evidence type="ECO:0000313" key="29">
    <source>
        <dbReference type="Proteomes" id="UP000008983"/>
    </source>
</evidence>
<keyword evidence="4 26" id="KW-0812">Transmembrane</keyword>
<comment type="similarity">
    <text evidence="2">Belongs to the major facilitator superfamily.</text>
</comment>
<comment type="subcellular location">
    <subcellularLocation>
        <location evidence="1">Lysosome membrane</location>
        <topology evidence="1">Multi-pass membrane protein</topology>
    </subcellularLocation>
</comment>
<dbReference type="InParanoid" id="G0QK40"/>
<evidence type="ECO:0000256" key="7">
    <source>
        <dbReference type="ARBA" id="ARBA00023228"/>
    </source>
</evidence>
<dbReference type="Pfam" id="PF07690">
    <property type="entry name" value="MFS_1"/>
    <property type="match status" value="1"/>
</dbReference>
<evidence type="ECO:0000256" key="11">
    <source>
        <dbReference type="ARBA" id="ARBA00044884"/>
    </source>
</evidence>
<feature type="transmembrane region" description="Helical" evidence="26">
    <location>
        <begin position="120"/>
        <end position="144"/>
    </location>
</feature>
<comment type="catalytic activity">
    <reaction evidence="11">
        <text>L-alpha-aminoacyl-L-histidine(out) = L-alpha-aminoacyl-L-histidine(in)</text>
        <dbReference type="Rhea" id="RHEA:79375"/>
        <dbReference type="ChEBI" id="CHEBI:229967"/>
    </reaction>
</comment>